<name>A0A429XBY8_SIMTE</name>
<dbReference type="GO" id="GO:0008146">
    <property type="term" value="F:sulfotransferase activity"/>
    <property type="evidence" value="ECO:0007669"/>
    <property type="project" value="TreeGrafter"/>
</dbReference>
<dbReference type="GO" id="GO:0005829">
    <property type="term" value="C:cytosol"/>
    <property type="evidence" value="ECO:0007669"/>
    <property type="project" value="TreeGrafter"/>
</dbReference>
<dbReference type="GO" id="GO:0016779">
    <property type="term" value="F:nucleotidyltransferase activity"/>
    <property type="evidence" value="ECO:0007669"/>
    <property type="project" value="UniProtKB-KW"/>
</dbReference>
<accession>A0A429XBY8</accession>
<evidence type="ECO:0000259" key="2">
    <source>
        <dbReference type="Pfam" id="PF00899"/>
    </source>
</evidence>
<evidence type="ECO:0000313" key="4">
    <source>
        <dbReference type="EMBL" id="RST60930.1"/>
    </source>
</evidence>
<dbReference type="AlphaFoldDB" id="A0A429XBY8"/>
<sequence>MDFQMERYSRQMLFKPIGPEGQKEIGKKHALIVGVGALGTHTSELLARAGVRKLTLIDRDYVDMSNLQRQHLFTEKDVKGQWPKAEAAKERLKSINSQVEVEGIVAQADAVLLEGLIEDVDLLVDGTDNFETRFLMNDLAQKYKIPYVFGSCVGSFGMTFTIVPGQTPCLQCLIKKLPMQGQTCDTVGIIAPAVQMVTAHQGAEALKILSGNMDAVRKTYVSFDLWENEYLSLKAGALKESGCLSCGESPEYPFLQSDQEMKVAVLCGRDTVQIRHAYNGDLPLKQLVDQWRSAGLAVGGNPFLISVEKDGTKAVFFKDGRALIHGTKDVNEARKIYHSLVG</sequence>
<dbReference type="FunFam" id="3.40.50.720:FF:000080">
    <property type="entry name" value="Thiazole biosynthesis adenylyltransferase ThiF"/>
    <property type="match status" value="1"/>
</dbReference>
<organism evidence="4 5">
    <name type="scientific">Siminovitchia terrae</name>
    <name type="common">Bacillus terrae</name>
    <dbReference type="NCBI Taxonomy" id="1914933"/>
    <lineage>
        <taxon>Bacteria</taxon>
        <taxon>Bacillati</taxon>
        <taxon>Bacillota</taxon>
        <taxon>Bacilli</taxon>
        <taxon>Bacillales</taxon>
        <taxon>Bacillaceae</taxon>
        <taxon>Siminovitchia</taxon>
    </lineage>
</organism>
<gene>
    <name evidence="4" type="ORF">D5F11_002435</name>
    <name evidence="3" type="ORF">J6TS1_34340</name>
</gene>
<dbReference type="RefSeq" id="WP_120119146.1">
    <property type="nucleotide sequence ID" value="NZ_BORJ01000010.1"/>
</dbReference>
<dbReference type="SUPFAM" id="SSF69572">
    <property type="entry name" value="Activating enzymes of the ubiquitin-like proteins"/>
    <property type="match status" value="1"/>
</dbReference>
<dbReference type="EMBL" id="QYTW02000002">
    <property type="protein sequence ID" value="RST60930.1"/>
    <property type="molecule type" value="Genomic_DNA"/>
</dbReference>
<dbReference type="InterPro" id="IPR045886">
    <property type="entry name" value="ThiF/MoeB/HesA"/>
</dbReference>
<dbReference type="GO" id="GO:0004792">
    <property type="term" value="F:thiosulfate-cyanide sulfurtransferase activity"/>
    <property type="evidence" value="ECO:0007669"/>
    <property type="project" value="TreeGrafter"/>
</dbReference>
<proteinExistence type="inferred from homology"/>
<dbReference type="InterPro" id="IPR000594">
    <property type="entry name" value="ThiF_NAD_FAD-bd"/>
</dbReference>
<dbReference type="GO" id="GO:0008641">
    <property type="term" value="F:ubiquitin-like modifier activating enzyme activity"/>
    <property type="evidence" value="ECO:0007669"/>
    <property type="project" value="InterPro"/>
</dbReference>
<dbReference type="Proteomes" id="UP000680670">
    <property type="component" value="Unassembled WGS sequence"/>
</dbReference>
<comment type="similarity">
    <text evidence="1">Belongs to the HesA/MoeB/ThiF family.</text>
</comment>
<keyword evidence="3" id="KW-0808">Transferase</keyword>
<comment type="caution">
    <text evidence="4">The sequence shown here is derived from an EMBL/GenBank/DDBJ whole genome shotgun (WGS) entry which is preliminary data.</text>
</comment>
<keyword evidence="3" id="KW-0548">Nucleotidyltransferase</keyword>
<evidence type="ECO:0000313" key="6">
    <source>
        <dbReference type="Proteomes" id="UP000680670"/>
    </source>
</evidence>
<reference evidence="4 5" key="1">
    <citation type="submission" date="2018-12" db="EMBL/GenBank/DDBJ databases">
        <authorList>
            <person name="Sun L."/>
            <person name="Chen Z."/>
        </authorList>
    </citation>
    <scope>NUCLEOTIDE SEQUENCE [LARGE SCALE GENOMIC DNA]</scope>
    <source>
        <strain evidence="4 5">LMG 29736</strain>
    </source>
</reference>
<dbReference type="Gene3D" id="3.40.50.720">
    <property type="entry name" value="NAD(P)-binding Rossmann-like Domain"/>
    <property type="match status" value="1"/>
</dbReference>
<dbReference type="Pfam" id="PF00899">
    <property type="entry name" value="ThiF"/>
    <property type="match status" value="1"/>
</dbReference>
<reference evidence="3 6" key="2">
    <citation type="submission" date="2021-03" db="EMBL/GenBank/DDBJ databases">
        <title>Antimicrobial resistance genes in bacteria isolated from Japanese honey, and their potential for conferring macrolide and lincosamide resistance in the American foulbrood pathogen Paenibacillus larvae.</title>
        <authorList>
            <person name="Okamoto M."/>
            <person name="Kumagai M."/>
            <person name="Kanamori H."/>
            <person name="Takamatsu D."/>
        </authorList>
    </citation>
    <scope>NUCLEOTIDE SEQUENCE [LARGE SCALE GENOMIC DNA]</scope>
    <source>
        <strain evidence="3 6">J6TS1</strain>
    </source>
</reference>
<protein>
    <submittedName>
        <fullName evidence="4">Thiamine biosynthesis protein MoeB</fullName>
    </submittedName>
    <submittedName>
        <fullName evidence="3">Thiazole biosynthesis adenylyltransferase ThiF</fullName>
    </submittedName>
</protein>
<dbReference type="CDD" id="cd00757">
    <property type="entry name" value="ThiF_MoeB_HesA_family"/>
    <property type="match status" value="1"/>
</dbReference>
<dbReference type="PANTHER" id="PTHR10953:SF102">
    <property type="entry name" value="ADENYLYLTRANSFERASE AND SULFURTRANSFERASE MOCS3"/>
    <property type="match status" value="1"/>
</dbReference>
<dbReference type="PANTHER" id="PTHR10953">
    <property type="entry name" value="UBIQUITIN-ACTIVATING ENZYME E1"/>
    <property type="match status" value="1"/>
</dbReference>
<evidence type="ECO:0000256" key="1">
    <source>
        <dbReference type="ARBA" id="ARBA00009919"/>
    </source>
</evidence>
<dbReference type="Proteomes" id="UP000287296">
    <property type="component" value="Unassembled WGS sequence"/>
</dbReference>
<dbReference type="OrthoDB" id="9804286at2"/>
<dbReference type="EMBL" id="BORJ01000010">
    <property type="protein sequence ID" value="GIN97564.1"/>
    <property type="molecule type" value="Genomic_DNA"/>
</dbReference>
<keyword evidence="6" id="KW-1185">Reference proteome</keyword>
<evidence type="ECO:0000313" key="3">
    <source>
        <dbReference type="EMBL" id="GIN97564.1"/>
    </source>
</evidence>
<evidence type="ECO:0000313" key="5">
    <source>
        <dbReference type="Proteomes" id="UP000287296"/>
    </source>
</evidence>
<feature type="domain" description="THIF-type NAD/FAD binding fold" evidence="2">
    <location>
        <begin position="8"/>
        <end position="243"/>
    </location>
</feature>
<dbReference type="InterPro" id="IPR035985">
    <property type="entry name" value="Ubiquitin-activating_enz"/>
</dbReference>